<dbReference type="GO" id="GO:0000105">
    <property type="term" value="P:L-histidine biosynthetic process"/>
    <property type="evidence" value="ECO:0007669"/>
    <property type="project" value="UniProtKB-UniRule"/>
</dbReference>
<evidence type="ECO:0000256" key="2">
    <source>
        <dbReference type="ARBA" id="ARBA00004940"/>
    </source>
</evidence>
<dbReference type="STRING" id="1703.BLSMQ_2331"/>
<evidence type="ECO:0000256" key="13">
    <source>
        <dbReference type="PIRNR" id="PIRNR000099"/>
    </source>
</evidence>
<comment type="catalytic activity">
    <reaction evidence="11 12">
        <text>L-histidinol + 2 NAD(+) + H2O = L-histidine + 2 NADH + 3 H(+)</text>
        <dbReference type="Rhea" id="RHEA:20641"/>
        <dbReference type="ChEBI" id="CHEBI:15377"/>
        <dbReference type="ChEBI" id="CHEBI:15378"/>
        <dbReference type="ChEBI" id="CHEBI:57540"/>
        <dbReference type="ChEBI" id="CHEBI:57595"/>
        <dbReference type="ChEBI" id="CHEBI:57699"/>
        <dbReference type="ChEBI" id="CHEBI:57945"/>
        <dbReference type="EC" id="1.1.1.23"/>
    </reaction>
</comment>
<evidence type="ECO:0000256" key="14">
    <source>
        <dbReference type="PIRSR" id="PIRSR000099-1"/>
    </source>
</evidence>
<feature type="binding site" evidence="12 16">
    <location>
        <position position="267"/>
    </location>
    <ligand>
        <name>substrate</name>
    </ligand>
</feature>
<dbReference type="PIRSF" id="PIRSF000099">
    <property type="entry name" value="Histidinol_dh"/>
    <property type="match status" value="1"/>
</dbReference>
<dbReference type="HAMAP" id="MF_01024">
    <property type="entry name" value="HisD"/>
    <property type="match status" value="1"/>
</dbReference>
<evidence type="ECO:0000256" key="16">
    <source>
        <dbReference type="PIRSR" id="PIRSR000099-3"/>
    </source>
</evidence>
<dbReference type="Gene3D" id="1.20.5.1300">
    <property type="match status" value="1"/>
</dbReference>
<evidence type="ECO:0000256" key="17">
    <source>
        <dbReference type="PIRSR" id="PIRSR000099-4"/>
    </source>
</evidence>
<feature type="binding site" evidence="12 16">
    <location>
        <position position="242"/>
    </location>
    <ligand>
        <name>substrate</name>
    </ligand>
</feature>
<evidence type="ECO:0000256" key="12">
    <source>
        <dbReference type="HAMAP-Rule" id="MF_01024"/>
    </source>
</evidence>
<evidence type="ECO:0000256" key="10">
    <source>
        <dbReference type="ARBA" id="ARBA00023102"/>
    </source>
</evidence>
<dbReference type="UniPathway" id="UPA00031">
    <property type="reaction ID" value="UER00014"/>
</dbReference>
<dbReference type="AlphaFoldDB" id="A0A0B9AQ23"/>
<dbReference type="InterPro" id="IPR022695">
    <property type="entry name" value="Histidinol_DH_monofunct"/>
</dbReference>
<keyword evidence="12" id="KW-0028">Amino-acid biosynthesis</keyword>
<feature type="active site" description="Proton acceptor" evidence="12 14">
    <location>
        <position position="333"/>
    </location>
</feature>
<dbReference type="InterPro" id="IPR016161">
    <property type="entry name" value="Ald_DH/histidinol_DH"/>
</dbReference>
<dbReference type="FunFam" id="3.40.50.1980:FF:000001">
    <property type="entry name" value="Histidinol dehydrogenase"/>
    <property type="match status" value="1"/>
</dbReference>
<evidence type="ECO:0000256" key="3">
    <source>
        <dbReference type="ARBA" id="ARBA00010178"/>
    </source>
</evidence>
<organism evidence="19 20">
    <name type="scientific">Brevibacterium linens</name>
    <dbReference type="NCBI Taxonomy" id="1703"/>
    <lineage>
        <taxon>Bacteria</taxon>
        <taxon>Bacillati</taxon>
        <taxon>Actinomycetota</taxon>
        <taxon>Actinomycetes</taxon>
        <taxon>Micrococcales</taxon>
        <taxon>Brevibacteriaceae</taxon>
        <taxon>Brevibacterium</taxon>
    </lineage>
</organism>
<name>A0A0B9AQ23_BRELN</name>
<reference evidence="19 20" key="1">
    <citation type="submission" date="2014-11" db="EMBL/GenBank/DDBJ databases">
        <title>Draft Genome Sequence of Brevibacterium linens AE038-8.</title>
        <authorList>
            <person name="Maizel D."/>
            <person name="Utturkar S.M."/>
            <person name="Brown S.D."/>
            <person name="Ferrero M."/>
            <person name="Rosen B.P."/>
        </authorList>
    </citation>
    <scope>NUCLEOTIDE SEQUENCE [LARGE SCALE GENOMIC DNA]</scope>
    <source>
        <strain evidence="19 20">AE038-8</strain>
    </source>
</reference>
<keyword evidence="10 12" id="KW-0368">Histidine biosynthesis</keyword>
<evidence type="ECO:0000256" key="8">
    <source>
        <dbReference type="ARBA" id="ARBA00023002"/>
    </source>
</evidence>
<keyword evidence="8 12" id="KW-0560">Oxidoreductase</keyword>
<dbReference type="PROSITE" id="PS00611">
    <property type="entry name" value="HISOL_DEHYDROGENASE"/>
    <property type="match status" value="1"/>
</dbReference>
<keyword evidence="20" id="KW-1185">Reference proteome</keyword>
<dbReference type="GO" id="GO:0051287">
    <property type="term" value="F:NAD binding"/>
    <property type="evidence" value="ECO:0007669"/>
    <property type="project" value="InterPro"/>
</dbReference>
<dbReference type="PANTHER" id="PTHR21256">
    <property type="entry name" value="HISTIDINOL DEHYDROGENASE HDH"/>
    <property type="match status" value="1"/>
</dbReference>
<dbReference type="NCBIfam" id="TIGR00069">
    <property type="entry name" value="hisD"/>
    <property type="match status" value="1"/>
</dbReference>
<feature type="binding site" evidence="12 16">
    <location>
        <position position="334"/>
    </location>
    <ligand>
        <name>substrate</name>
    </ligand>
</feature>
<comment type="function">
    <text evidence="1 12">Catalyzes the sequential NAD-dependent oxidations of L-histidinol to L-histidinaldehyde and then to L-histidine.</text>
</comment>
<feature type="binding site" evidence="12 17">
    <location>
        <position position="367"/>
    </location>
    <ligand>
        <name>Zn(2+)</name>
        <dbReference type="ChEBI" id="CHEBI:29105"/>
    </ligand>
</feature>
<sequence>MVRVNILDFRGETLNKRFLAQKLPRAAETHADIERRVAELLDTVAGGGAAAVKDFTERFDGVRPEALRVPESALAEAAAELDPAIRAALVESIDRARKVAADQRPVDVRTELASGAFVTTRHLPVERVGLYVPGGLAVYPSTVIMNVVPAQTAGAHSLAIASPPQSNGLPHPTVLATAHILGIDEVWAMGGAQAIGALAYGFDDDEELEPVDLITGPGNAYVAAAKSLVRSRVGIDAVAGPTEIIVLADDQADPRFVAADLISQAEHDELAASVLVTDSVELAEAVQKELDVQVPEAMHTERIATALAGRQSAIVLVDDLDAGIAVVNGYAGEHVEVHTADAASVGARITNGGAVFLGDWAPVSLGDYCAGSNHVLPTMGTAAHGSGLGVHSFIKVSQVIDYDRAALHEVAEHIGVLAASEQLPAHGRAVDIRFEE</sequence>
<comment type="cofactor">
    <cofactor evidence="12 17">
        <name>Zn(2+)</name>
        <dbReference type="ChEBI" id="CHEBI:29105"/>
    </cofactor>
    <text evidence="12 17">Binds 1 zinc ion per subunit.</text>
</comment>
<keyword evidence="7 12" id="KW-0862">Zinc</keyword>
<keyword evidence="6 12" id="KW-0479">Metal-binding</keyword>
<dbReference type="InterPro" id="IPR012131">
    <property type="entry name" value="Hstdl_DH"/>
</dbReference>
<feature type="binding site" evidence="12 17">
    <location>
        <position position="426"/>
    </location>
    <ligand>
        <name>Zn(2+)</name>
        <dbReference type="ChEBI" id="CHEBI:29105"/>
    </ligand>
</feature>
<evidence type="ECO:0000256" key="1">
    <source>
        <dbReference type="ARBA" id="ARBA00003850"/>
    </source>
</evidence>
<evidence type="ECO:0000256" key="18">
    <source>
        <dbReference type="RuleBase" id="RU004175"/>
    </source>
</evidence>
<feature type="binding site" evidence="12 17">
    <location>
        <position position="267"/>
    </location>
    <ligand>
        <name>Zn(2+)</name>
        <dbReference type="ChEBI" id="CHEBI:29105"/>
    </ligand>
</feature>
<keyword evidence="9 12" id="KW-0520">NAD</keyword>
<dbReference type="PANTHER" id="PTHR21256:SF2">
    <property type="entry name" value="HISTIDINE BIOSYNTHESIS TRIFUNCTIONAL PROTEIN"/>
    <property type="match status" value="1"/>
</dbReference>
<feature type="binding site" evidence="12 16">
    <location>
        <position position="367"/>
    </location>
    <ligand>
        <name>substrate</name>
    </ligand>
</feature>
<gene>
    <name evidence="12" type="primary">hisD</name>
    <name evidence="19" type="ORF">AE0388_1360</name>
</gene>
<dbReference type="EMBL" id="JTJZ01000017">
    <property type="protein sequence ID" value="KHS52957.1"/>
    <property type="molecule type" value="Genomic_DNA"/>
</dbReference>
<dbReference type="OrthoDB" id="9805269at2"/>
<evidence type="ECO:0000313" key="20">
    <source>
        <dbReference type="Proteomes" id="UP000031488"/>
    </source>
</evidence>
<feature type="binding site" evidence="12 16">
    <location>
        <position position="421"/>
    </location>
    <ligand>
        <name>substrate</name>
    </ligand>
</feature>
<dbReference type="GO" id="GO:0008270">
    <property type="term" value="F:zinc ion binding"/>
    <property type="evidence" value="ECO:0007669"/>
    <property type="project" value="UniProtKB-UniRule"/>
</dbReference>
<comment type="pathway">
    <text evidence="2 12">Amino-acid biosynthesis; L-histidine biosynthesis; L-histidine from 5-phospho-alpha-D-ribose 1-diphosphate: step 9/9.</text>
</comment>
<dbReference type="Pfam" id="PF00815">
    <property type="entry name" value="Histidinol_dh"/>
    <property type="match status" value="1"/>
</dbReference>
<feature type="binding site" evidence="12 15">
    <location>
        <position position="131"/>
    </location>
    <ligand>
        <name>NAD(+)</name>
        <dbReference type="ChEBI" id="CHEBI:57540"/>
    </ligand>
</feature>
<dbReference type="RefSeq" id="WP_039208394.1">
    <property type="nucleotide sequence ID" value="NZ_CP186330.1"/>
</dbReference>
<proteinExistence type="inferred from homology"/>
<dbReference type="InterPro" id="IPR001692">
    <property type="entry name" value="Histidinol_DH_CS"/>
</dbReference>
<accession>A0A0B9AQ23</accession>
<feature type="binding site" evidence="12 15">
    <location>
        <position position="193"/>
    </location>
    <ligand>
        <name>NAD(+)</name>
        <dbReference type="ChEBI" id="CHEBI:57540"/>
    </ligand>
</feature>
<comment type="similarity">
    <text evidence="3 12 13 18">Belongs to the histidinol dehydrogenase family.</text>
</comment>
<dbReference type="CDD" id="cd06572">
    <property type="entry name" value="Histidinol_dh"/>
    <property type="match status" value="1"/>
</dbReference>
<dbReference type="GO" id="GO:0004399">
    <property type="term" value="F:histidinol dehydrogenase activity"/>
    <property type="evidence" value="ECO:0007669"/>
    <property type="project" value="UniProtKB-UniRule"/>
</dbReference>
<feature type="active site" description="Proton acceptor" evidence="12 14">
    <location>
        <position position="334"/>
    </location>
</feature>
<dbReference type="Proteomes" id="UP000031488">
    <property type="component" value="Unassembled WGS sequence"/>
</dbReference>
<evidence type="ECO:0000256" key="15">
    <source>
        <dbReference type="PIRSR" id="PIRSR000099-2"/>
    </source>
</evidence>
<dbReference type="GO" id="GO:0005829">
    <property type="term" value="C:cytosol"/>
    <property type="evidence" value="ECO:0007669"/>
    <property type="project" value="TreeGrafter"/>
</dbReference>
<dbReference type="Gene3D" id="3.40.50.1980">
    <property type="entry name" value="Nitrogenase molybdenum iron protein domain"/>
    <property type="match status" value="2"/>
</dbReference>
<comment type="caution">
    <text evidence="19">The sequence shown here is derived from an EMBL/GenBank/DDBJ whole genome shotgun (WGS) entry which is preliminary data.</text>
</comment>
<dbReference type="PATRIC" id="fig|1703.6.peg.1249"/>
<dbReference type="PRINTS" id="PR00083">
    <property type="entry name" value="HOLDHDRGNASE"/>
</dbReference>
<feature type="binding site" evidence="12 16">
    <location>
        <position position="264"/>
    </location>
    <ligand>
        <name>substrate</name>
    </ligand>
</feature>
<feature type="binding site" evidence="12 17">
    <location>
        <position position="264"/>
    </location>
    <ligand>
        <name>Zn(2+)</name>
        <dbReference type="ChEBI" id="CHEBI:29105"/>
    </ligand>
</feature>
<evidence type="ECO:0000256" key="11">
    <source>
        <dbReference type="ARBA" id="ARBA00049489"/>
    </source>
</evidence>
<dbReference type="EC" id="1.1.1.23" evidence="4 12"/>
<evidence type="ECO:0000256" key="9">
    <source>
        <dbReference type="ARBA" id="ARBA00023027"/>
    </source>
</evidence>
<feature type="binding site" evidence="12 16">
    <location>
        <position position="426"/>
    </location>
    <ligand>
        <name>substrate</name>
    </ligand>
</feature>
<dbReference type="SUPFAM" id="SSF53720">
    <property type="entry name" value="ALDH-like"/>
    <property type="match status" value="1"/>
</dbReference>
<evidence type="ECO:0000256" key="7">
    <source>
        <dbReference type="ARBA" id="ARBA00022833"/>
    </source>
</evidence>
<evidence type="ECO:0000256" key="6">
    <source>
        <dbReference type="ARBA" id="ARBA00022723"/>
    </source>
</evidence>
<evidence type="ECO:0000256" key="4">
    <source>
        <dbReference type="ARBA" id="ARBA00012965"/>
    </source>
</evidence>
<evidence type="ECO:0000256" key="5">
    <source>
        <dbReference type="ARBA" id="ARBA00016531"/>
    </source>
</evidence>
<protein>
    <recommendedName>
        <fullName evidence="5 12">Histidinol dehydrogenase</fullName>
        <shortName evidence="12">HDH</shortName>
        <ecNumber evidence="4 12">1.1.1.23</ecNumber>
    </recommendedName>
</protein>
<feature type="binding site" evidence="12 15">
    <location>
        <position position="219"/>
    </location>
    <ligand>
        <name>NAD(+)</name>
        <dbReference type="ChEBI" id="CHEBI:57540"/>
    </ligand>
</feature>
<evidence type="ECO:0000313" key="19">
    <source>
        <dbReference type="EMBL" id="KHS52957.1"/>
    </source>
</evidence>